<organism evidence="1">
    <name type="scientific">Solanum chacoense</name>
    <name type="common">Chaco potato</name>
    <dbReference type="NCBI Taxonomy" id="4108"/>
    <lineage>
        <taxon>Eukaryota</taxon>
        <taxon>Viridiplantae</taxon>
        <taxon>Streptophyta</taxon>
        <taxon>Embryophyta</taxon>
        <taxon>Tracheophyta</taxon>
        <taxon>Spermatophyta</taxon>
        <taxon>Magnoliopsida</taxon>
        <taxon>eudicotyledons</taxon>
        <taxon>Gunneridae</taxon>
        <taxon>Pentapetalae</taxon>
        <taxon>asterids</taxon>
        <taxon>lamiids</taxon>
        <taxon>Solanales</taxon>
        <taxon>Solanaceae</taxon>
        <taxon>Solanoideae</taxon>
        <taxon>Solaneae</taxon>
        <taxon>Solanum</taxon>
    </lineage>
</organism>
<proteinExistence type="predicted"/>
<dbReference type="EMBL" id="GEDG01036495">
    <property type="protein sequence ID" value="JAP08668.1"/>
    <property type="molecule type" value="Transcribed_RNA"/>
</dbReference>
<reference evidence="1" key="1">
    <citation type="submission" date="2015-12" db="EMBL/GenBank/DDBJ databases">
        <title>Gene expression during late stages of embryo sac development: a critical building block for successful pollen-pistil interactions.</title>
        <authorList>
            <person name="Liu Y."/>
            <person name="Joly V."/>
            <person name="Sabar M."/>
            <person name="Matton D.P."/>
        </authorList>
    </citation>
    <scope>NUCLEOTIDE SEQUENCE</scope>
</reference>
<protein>
    <submittedName>
        <fullName evidence="1">Putative ovule protein</fullName>
    </submittedName>
</protein>
<accession>A0A0V0GKL6</accession>
<sequence length="84" mass="9330">MPHKLSKNSFKLLCEEPPTFTDSIAKSLYFFTFLLISFPFSPSPIKTSKHLFNSSLFTIPPSSSSTLALTPVPQTSSTILMFIV</sequence>
<evidence type="ECO:0000313" key="1">
    <source>
        <dbReference type="EMBL" id="JAP08668.1"/>
    </source>
</evidence>
<name>A0A0V0GKL6_SOLCH</name>
<dbReference type="AlphaFoldDB" id="A0A0V0GKL6"/>